<organism evidence="1 2">
    <name type="scientific">Actinomadura rubrisoli</name>
    <dbReference type="NCBI Taxonomy" id="2530368"/>
    <lineage>
        <taxon>Bacteria</taxon>
        <taxon>Bacillati</taxon>
        <taxon>Actinomycetota</taxon>
        <taxon>Actinomycetes</taxon>
        <taxon>Streptosporangiales</taxon>
        <taxon>Thermomonosporaceae</taxon>
        <taxon>Actinomadura</taxon>
    </lineage>
</organism>
<dbReference type="Proteomes" id="UP000294513">
    <property type="component" value="Unassembled WGS sequence"/>
</dbReference>
<protein>
    <submittedName>
        <fullName evidence="1">WXG100 family type VII secretion target</fullName>
    </submittedName>
</protein>
<dbReference type="InterPro" id="IPR010310">
    <property type="entry name" value="T7SS_ESAT-6-like"/>
</dbReference>
<dbReference type="Gene3D" id="1.10.287.1060">
    <property type="entry name" value="ESAT-6-like"/>
    <property type="match status" value="1"/>
</dbReference>
<keyword evidence="2" id="KW-1185">Reference proteome</keyword>
<evidence type="ECO:0000313" key="1">
    <source>
        <dbReference type="EMBL" id="TDD92509.1"/>
    </source>
</evidence>
<evidence type="ECO:0000313" key="2">
    <source>
        <dbReference type="Proteomes" id="UP000294513"/>
    </source>
</evidence>
<sequence>MSRVKADPAQVEALARKVDEQGAVIGGLVGVLASAVSSMDWEGRSASRFDEAWHAEYRPMLERMRDSLEHDLSPAMRAFAGRVAAADGQI</sequence>
<dbReference type="EMBL" id="SMKU01000039">
    <property type="protein sequence ID" value="TDD92509.1"/>
    <property type="molecule type" value="Genomic_DNA"/>
</dbReference>
<dbReference type="RefSeq" id="WP_131891928.1">
    <property type="nucleotide sequence ID" value="NZ_SMKU01000039.1"/>
</dbReference>
<accession>A0A4R5C1W0</accession>
<comment type="caution">
    <text evidence="1">The sequence shown here is derived from an EMBL/GenBank/DDBJ whole genome shotgun (WGS) entry which is preliminary data.</text>
</comment>
<dbReference type="InterPro" id="IPR036689">
    <property type="entry name" value="ESAT-6-like_sf"/>
</dbReference>
<name>A0A4R5C1W0_9ACTN</name>
<dbReference type="OrthoDB" id="3538531at2"/>
<dbReference type="AlphaFoldDB" id="A0A4R5C1W0"/>
<dbReference type="Pfam" id="PF06013">
    <property type="entry name" value="WXG100"/>
    <property type="match status" value="1"/>
</dbReference>
<dbReference type="SUPFAM" id="SSF140453">
    <property type="entry name" value="EsxAB dimer-like"/>
    <property type="match status" value="1"/>
</dbReference>
<gene>
    <name evidence="1" type="ORF">E1298_10855</name>
</gene>
<reference evidence="1 2" key="1">
    <citation type="submission" date="2019-03" db="EMBL/GenBank/DDBJ databases">
        <title>Draft genome sequences of novel Actinobacteria.</title>
        <authorList>
            <person name="Sahin N."/>
            <person name="Ay H."/>
            <person name="Saygin H."/>
        </authorList>
    </citation>
    <scope>NUCLEOTIDE SEQUENCE [LARGE SCALE GENOMIC DNA]</scope>
    <source>
        <strain evidence="1 2">H3C3</strain>
    </source>
</reference>
<proteinExistence type="predicted"/>